<accession>A0A645B4W4</accession>
<keyword evidence="5 7" id="KW-1133">Transmembrane helix</keyword>
<dbReference type="Pfam" id="PF07690">
    <property type="entry name" value="MFS_1"/>
    <property type="match status" value="1"/>
</dbReference>
<dbReference type="PROSITE" id="PS50850">
    <property type="entry name" value="MFS"/>
    <property type="match status" value="1"/>
</dbReference>
<evidence type="ECO:0000256" key="3">
    <source>
        <dbReference type="ARBA" id="ARBA00022475"/>
    </source>
</evidence>
<keyword evidence="2" id="KW-0813">Transport</keyword>
<feature type="transmembrane region" description="Helical" evidence="7">
    <location>
        <begin position="286"/>
        <end position="305"/>
    </location>
</feature>
<feature type="domain" description="Major facilitator superfamily (MFS) profile" evidence="8">
    <location>
        <begin position="14"/>
        <end position="406"/>
    </location>
</feature>
<evidence type="ECO:0000313" key="9">
    <source>
        <dbReference type="EMBL" id="MPM60106.1"/>
    </source>
</evidence>
<feature type="transmembrane region" description="Helical" evidence="7">
    <location>
        <begin position="166"/>
        <end position="188"/>
    </location>
</feature>
<evidence type="ECO:0000256" key="6">
    <source>
        <dbReference type="ARBA" id="ARBA00023136"/>
    </source>
</evidence>
<reference evidence="9" key="1">
    <citation type="submission" date="2019-08" db="EMBL/GenBank/DDBJ databases">
        <authorList>
            <person name="Kucharzyk K."/>
            <person name="Murdoch R.W."/>
            <person name="Higgins S."/>
            <person name="Loffler F."/>
        </authorList>
    </citation>
    <scope>NUCLEOTIDE SEQUENCE</scope>
</reference>
<dbReference type="Gene3D" id="1.20.1250.20">
    <property type="entry name" value="MFS general substrate transporter like domains"/>
    <property type="match status" value="2"/>
</dbReference>
<dbReference type="InterPro" id="IPR011701">
    <property type="entry name" value="MFS"/>
</dbReference>
<dbReference type="PANTHER" id="PTHR42718">
    <property type="entry name" value="MAJOR FACILITATOR SUPERFAMILY MULTIDRUG TRANSPORTER MFSC"/>
    <property type="match status" value="1"/>
</dbReference>
<feature type="transmembrane region" description="Helical" evidence="7">
    <location>
        <begin position="253"/>
        <end position="274"/>
    </location>
</feature>
<evidence type="ECO:0000256" key="7">
    <source>
        <dbReference type="SAM" id="Phobius"/>
    </source>
</evidence>
<evidence type="ECO:0000259" key="8">
    <source>
        <dbReference type="PROSITE" id="PS50850"/>
    </source>
</evidence>
<feature type="transmembrane region" description="Helical" evidence="7">
    <location>
        <begin position="12"/>
        <end position="37"/>
    </location>
</feature>
<comment type="caution">
    <text evidence="9">The sequence shown here is derived from an EMBL/GenBank/DDBJ whole genome shotgun (WGS) entry which is preliminary data.</text>
</comment>
<feature type="transmembrane region" description="Helical" evidence="7">
    <location>
        <begin position="137"/>
        <end position="160"/>
    </location>
</feature>
<keyword evidence="3" id="KW-1003">Cell membrane</keyword>
<dbReference type="PANTHER" id="PTHR42718:SF46">
    <property type="entry name" value="BLR6921 PROTEIN"/>
    <property type="match status" value="1"/>
</dbReference>
<dbReference type="AlphaFoldDB" id="A0A645B4W4"/>
<feature type="transmembrane region" description="Helical" evidence="7">
    <location>
        <begin position="344"/>
        <end position="373"/>
    </location>
</feature>
<name>A0A645B4W4_9ZZZZ</name>
<dbReference type="InterPro" id="IPR020846">
    <property type="entry name" value="MFS_dom"/>
</dbReference>
<organism evidence="9">
    <name type="scientific">bioreactor metagenome</name>
    <dbReference type="NCBI Taxonomy" id="1076179"/>
    <lineage>
        <taxon>unclassified sequences</taxon>
        <taxon>metagenomes</taxon>
        <taxon>ecological metagenomes</taxon>
    </lineage>
</organism>
<evidence type="ECO:0000256" key="1">
    <source>
        <dbReference type="ARBA" id="ARBA00004651"/>
    </source>
</evidence>
<comment type="subcellular location">
    <subcellularLocation>
        <location evidence="1">Cell membrane</location>
        <topology evidence="1">Multi-pass membrane protein</topology>
    </subcellularLocation>
</comment>
<feature type="transmembrane region" description="Helical" evidence="7">
    <location>
        <begin position="109"/>
        <end position="130"/>
    </location>
</feature>
<evidence type="ECO:0000256" key="5">
    <source>
        <dbReference type="ARBA" id="ARBA00022989"/>
    </source>
</evidence>
<protein>
    <recommendedName>
        <fullName evidence="8">Major facilitator superfamily (MFS) profile domain-containing protein</fullName>
    </recommendedName>
</protein>
<gene>
    <name evidence="9" type="ORF">SDC9_106953</name>
</gene>
<keyword evidence="4 7" id="KW-0812">Transmembrane</keyword>
<dbReference type="EMBL" id="VSSQ01017632">
    <property type="protein sequence ID" value="MPM60106.1"/>
    <property type="molecule type" value="Genomic_DNA"/>
</dbReference>
<feature type="transmembrane region" description="Helical" evidence="7">
    <location>
        <begin position="311"/>
        <end position="332"/>
    </location>
</feature>
<evidence type="ECO:0000256" key="4">
    <source>
        <dbReference type="ARBA" id="ARBA00022692"/>
    </source>
</evidence>
<proteinExistence type="predicted"/>
<dbReference type="GO" id="GO:0022857">
    <property type="term" value="F:transmembrane transporter activity"/>
    <property type="evidence" value="ECO:0007669"/>
    <property type="project" value="InterPro"/>
</dbReference>
<feature type="transmembrane region" description="Helical" evidence="7">
    <location>
        <begin position="80"/>
        <end position="103"/>
    </location>
</feature>
<dbReference type="InterPro" id="IPR036259">
    <property type="entry name" value="MFS_trans_sf"/>
</dbReference>
<sequence>MTQAQVGGWRAWSVWAAGTLAFIAAMFSRTSFGVAAIPAAEQFSAPVGAMSMFVIVQAGVYAAMQIPAGAVLDRLGSRNVLAIGLGVMTAGQVVLAFATSFPLGLVARVFIGGGDALIFSSAIRLILLWFPPRKIPVLTQVTAAAGQAGQWLSAVPLVMILSNWGWTTAFLTVAASCFVGLLIAVLVVRDAPPGLVVTSRGSGGLFAGVGEVLAMPAAQLAFFIHMLAASAPIAFTFLWGFPYLTQAQGLTDAQAGSLFTVFVIASMIVGPLTGMLTRRFAARRTFLALGIVGLSAVVWTSALVWPGYAPHWLLVLLLITIGADAPASNIAFDINRSHVPAHRIGTATGVTIVGGFSAGLVVVAAIGVLLSILGGPNPSADDFRVAISAQLVVWVYAGIMVIRKRRQLLRSLPSADE</sequence>
<keyword evidence="6 7" id="KW-0472">Membrane</keyword>
<feature type="transmembrane region" description="Helical" evidence="7">
    <location>
        <begin position="43"/>
        <end position="68"/>
    </location>
</feature>
<feature type="transmembrane region" description="Helical" evidence="7">
    <location>
        <begin position="220"/>
        <end position="241"/>
    </location>
</feature>
<evidence type="ECO:0000256" key="2">
    <source>
        <dbReference type="ARBA" id="ARBA00022448"/>
    </source>
</evidence>
<feature type="transmembrane region" description="Helical" evidence="7">
    <location>
        <begin position="385"/>
        <end position="402"/>
    </location>
</feature>
<dbReference type="GO" id="GO:0005886">
    <property type="term" value="C:plasma membrane"/>
    <property type="evidence" value="ECO:0007669"/>
    <property type="project" value="UniProtKB-SubCell"/>
</dbReference>
<dbReference type="SUPFAM" id="SSF103473">
    <property type="entry name" value="MFS general substrate transporter"/>
    <property type="match status" value="1"/>
</dbReference>